<proteinExistence type="predicted"/>
<dbReference type="Gene3D" id="3.40.50.720">
    <property type="entry name" value="NAD(P)-binding Rossmann-like Domain"/>
    <property type="match status" value="1"/>
</dbReference>
<reference evidence="2 3" key="1">
    <citation type="submission" date="2019-05" db="EMBL/GenBank/DDBJ databases">
        <title>Microbulbifer harenosus sp. nov., an alginate-degrading bacterium isolated from coastal sand.</title>
        <authorList>
            <person name="Huang H."/>
            <person name="Mo K."/>
            <person name="Bao S."/>
        </authorList>
    </citation>
    <scope>NUCLEOTIDE SEQUENCE [LARGE SCALE GENOMIC DNA]</scope>
    <source>
        <strain evidence="2 3">HB161719</strain>
    </source>
</reference>
<dbReference type="EMBL" id="VANI01000009">
    <property type="protein sequence ID" value="TLM77806.1"/>
    <property type="molecule type" value="Genomic_DNA"/>
</dbReference>
<dbReference type="InterPro" id="IPR005097">
    <property type="entry name" value="Sacchrp_dh_NADP-bd"/>
</dbReference>
<comment type="caution">
    <text evidence="2">The sequence shown here is derived from an EMBL/GenBank/DDBJ whole genome shotgun (WGS) entry which is preliminary data.</text>
</comment>
<protein>
    <submittedName>
        <fullName evidence="2">Saccharopine dehydrogenase</fullName>
    </submittedName>
</protein>
<accession>A0ABY2UJF2</accession>
<gene>
    <name evidence="2" type="ORF">FDY93_09485</name>
</gene>
<organism evidence="2 3">
    <name type="scientific">Microbulbifer harenosus</name>
    <dbReference type="NCBI Taxonomy" id="2576840"/>
    <lineage>
        <taxon>Bacteria</taxon>
        <taxon>Pseudomonadati</taxon>
        <taxon>Pseudomonadota</taxon>
        <taxon>Gammaproteobacteria</taxon>
        <taxon>Cellvibrionales</taxon>
        <taxon>Microbulbiferaceae</taxon>
        <taxon>Microbulbifer</taxon>
    </lineage>
</organism>
<dbReference type="RefSeq" id="WP_138235483.1">
    <property type="nucleotide sequence ID" value="NZ_CP185860.1"/>
</dbReference>
<dbReference type="Pfam" id="PF03435">
    <property type="entry name" value="Sacchrp_dh_NADP"/>
    <property type="match status" value="1"/>
</dbReference>
<dbReference type="Gene3D" id="3.30.360.10">
    <property type="entry name" value="Dihydrodipicolinate Reductase, domain 2"/>
    <property type="match status" value="1"/>
</dbReference>
<sequence>MTINKRNEVRRILVLGGYGNFGKRIVESLSALKGITLLIAGRDAAKADKLRQQLGSNSARAALETALVDINDSALTRRIQSLAPDLVIHTSGPFQGQNYRVPEACIAAGCHYIDLADDRRFVCDITSFDARAKALGLLVVSGASSVPGLSSTVIDRFADEFSELEEVDFAIAPGNQAERGAATVRGILSYTGRPFFAFHKGKWVSIYGWMNPRKLDFGGTIGKRWLANIDIPDLELFPQRYNGVSSIRFQAGLELPILHFGMVAMASLARVGIVRNWASLTSPIVRASELFIRFGTDIGGMQINLSGLDKNQQRKRIKWTLCAENGVGPYIPTISAIILAKKLISGDIEVRGATPCLGLYSLDEFDQEASPLGIFHQVER</sequence>
<evidence type="ECO:0000313" key="3">
    <source>
        <dbReference type="Proteomes" id="UP000306791"/>
    </source>
</evidence>
<dbReference type="InterPro" id="IPR036291">
    <property type="entry name" value="NAD(P)-bd_dom_sf"/>
</dbReference>
<dbReference type="PANTHER" id="PTHR43796:SF2">
    <property type="entry name" value="CARBOXYNORSPERMIDINE SYNTHASE"/>
    <property type="match status" value="1"/>
</dbReference>
<evidence type="ECO:0000313" key="2">
    <source>
        <dbReference type="EMBL" id="TLM77806.1"/>
    </source>
</evidence>
<dbReference type="SUPFAM" id="SSF51735">
    <property type="entry name" value="NAD(P)-binding Rossmann-fold domains"/>
    <property type="match status" value="1"/>
</dbReference>
<dbReference type="PANTHER" id="PTHR43796">
    <property type="entry name" value="CARBOXYNORSPERMIDINE SYNTHASE"/>
    <property type="match status" value="1"/>
</dbReference>
<dbReference type="Proteomes" id="UP000306791">
    <property type="component" value="Unassembled WGS sequence"/>
</dbReference>
<keyword evidence="3" id="KW-1185">Reference proteome</keyword>
<name>A0ABY2UJF2_9GAMM</name>
<feature type="domain" description="Saccharopine dehydrogenase NADP binding" evidence="1">
    <location>
        <begin position="12"/>
        <end position="116"/>
    </location>
</feature>
<evidence type="ECO:0000259" key="1">
    <source>
        <dbReference type="Pfam" id="PF03435"/>
    </source>
</evidence>